<keyword evidence="2" id="KW-1133">Transmembrane helix</keyword>
<dbReference type="EMBL" id="BMSL01000007">
    <property type="protein sequence ID" value="GGS39765.1"/>
    <property type="molecule type" value="Genomic_DNA"/>
</dbReference>
<dbReference type="InterPro" id="IPR007560">
    <property type="entry name" value="Restrct_endonuc_IV_Mrr"/>
</dbReference>
<evidence type="ECO:0000256" key="1">
    <source>
        <dbReference type="SAM" id="MobiDB-lite"/>
    </source>
</evidence>
<keyword evidence="2" id="KW-0812">Transmembrane</keyword>
<keyword evidence="2" id="KW-0472">Membrane</keyword>
<feature type="transmembrane region" description="Helical" evidence="2">
    <location>
        <begin position="250"/>
        <end position="267"/>
    </location>
</feature>
<name>A0A918GJ39_STRGD</name>
<dbReference type="GO" id="GO:0004519">
    <property type="term" value="F:endonuclease activity"/>
    <property type="evidence" value="ECO:0007669"/>
    <property type="project" value="InterPro"/>
</dbReference>
<dbReference type="GO" id="GO:0009307">
    <property type="term" value="P:DNA restriction-modification system"/>
    <property type="evidence" value="ECO:0007669"/>
    <property type="project" value="InterPro"/>
</dbReference>
<dbReference type="GO" id="GO:0003677">
    <property type="term" value="F:DNA binding"/>
    <property type="evidence" value="ECO:0007669"/>
    <property type="project" value="InterPro"/>
</dbReference>
<keyword evidence="5" id="KW-1185">Reference proteome</keyword>
<dbReference type="AlphaFoldDB" id="A0A918GJ39"/>
<feature type="region of interest" description="Disordered" evidence="1">
    <location>
        <begin position="136"/>
        <end position="159"/>
    </location>
</feature>
<evidence type="ECO:0000313" key="5">
    <source>
        <dbReference type="Proteomes" id="UP000653493"/>
    </source>
</evidence>
<reference evidence="4" key="1">
    <citation type="journal article" date="2014" name="Int. J. Syst. Evol. Microbiol.">
        <title>Complete genome sequence of Corynebacterium casei LMG S-19264T (=DSM 44701T), isolated from a smear-ripened cheese.</title>
        <authorList>
            <consortium name="US DOE Joint Genome Institute (JGI-PGF)"/>
            <person name="Walter F."/>
            <person name="Albersmeier A."/>
            <person name="Kalinowski J."/>
            <person name="Ruckert C."/>
        </authorList>
    </citation>
    <scope>NUCLEOTIDE SEQUENCE</scope>
    <source>
        <strain evidence="4">JCM 4234</strain>
    </source>
</reference>
<dbReference type="Proteomes" id="UP000653493">
    <property type="component" value="Unassembled WGS sequence"/>
</dbReference>
<evidence type="ECO:0000256" key="2">
    <source>
        <dbReference type="SAM" id="Phobius"/>
    </source>
</evidence>
<reference evidence="4" key="2">
    <citation type="submission" date="2020-09" db="EMBL/GenBank/DDBJ databases">
        <authorList>
            <person name="Sun Q."/>
            <person name="Ohkuma M."/>
        </authorList>
    </citation>
    <scope>NUCLEOTIDE SEQUENCE</scope>
    <source>
        <strain evidence="4">JCM 4234</strain>
    </source>
</reference>
<evidence type="ECO:0000313" key="4">
    <source>
        <dbReference type="EMBL" id="GGS39765.1"/>
    </source>
</evidence>
<feature type="transmembrane region" description="Helical" evidence="2">
    <location>
        <begin position="190"/>
        <end position="208"/>
    </location>
</feature>
<dbReference type="InterPro" id="IPR011856">
    <property type="entry name" value="tRNA_endonuc-like_dom_sf"/>
</dbReference>
<feature type="compositionally biased region" description="Pro residues" evidence="1">
    <location>
        <begin position="141"/>
        <end position="159"/>
    </location>
</feature>
<proteinExistence type="predicted"/>
<dbReference type="InterPro" id="IPR011335">
    <property type="entry name" value="Restrct_endonuc-II-like"/>
</dbReference>
<feature type="domain" description="Restriction endonuclease type IV Mrr" evidence="3">
    <location>
        <begin position="23"/>
        <end position="116"/>
    </location>
</feature>
<feature type="transmembrane region" description="Helical" evidence="2">
    <location>
        <begin position="220"/>
        <end position="238"/>
    </location>
</feature>
<comment type="caution">
    <text evidence="4">The sequence shown here is derived from an EMBL/GenBank/DDBJ whole genome shotgun (WGS) entry which is preliminary data.</text>
</comment>
<organism evidence="4 5">
    <name type="scientific">Streptomyces griseoviridis</name>
    <dbReference type="NCBI Taxonomy" id="45398"/>
    <lineage>
        <taxon>Bacteria</taxon>
        <taxon>Bacillati</taxon>
        <taxon>Actinomycetota</taxon>
        <taxon>Actinomycetes</taxon>
        <taxon>Kitasatosporales</taxon>
        <taxon>Streptomycetaceae</taxon>
        <taxon>Streptomyces</taxon>
    </lineage>
</organism>
<feature type="transmembrane region" description="Helical" evidence="2">
    <location>
        <begin position="167"/>
        <end position="184"/>
    </location>
</feature>
<protein>
    <recommendedName>
        <fullName evidence="3">Restriction endonuclease type IV Mrr domain-containing protein</fullName>
    </recommendedName>
</protein>
<dbReference type="SUPFAM" id="SSF52980">
    <property type="entry name" value="Restriction endonuclease-like"/>
    <property type="match status" value="1"/>
</dbReference>
<evidence type="ECO:0000259" key="3">
    <source>
        <dbReference type="Pfam" id="PF04471"/>
    </source>
</evidence>
<gene>
    <name evidence="4" type="ORF">GCM10010238_31430</name>
</gene>
<feature type="region of interest" description="Disordered" evidence="1">
    <location>
        <begin position="1"/>
        <end position="22"/>
    </location>
</feature>
<dbReference type="Gene3D" id="3.40.1350.10">
    <property type="match status" value="1"/>
</dbReference>
<accession>A0A918GJ39</accession>
<dbReference type="Pfam" id="PF04471">
    <property type="entry name" value="Mrr_cat"/>
    <property type="match status" value="1"/>
</dbReference>
<sequence length="289" mass="30398">MSENTAAYGTPPPPPPARRPVQSWQEAEHNAAAWMRHWGYRDALARPGGSDGGVDVRARRALGQVKYQGAAVGRPELQRLFGARGRAFDKDLLFFTGSSYTATALAYADENGIALFVYGLDGSMAPVNAPARRIAAAPAPSRHPGPAPAVSPAPAPPRDLPPGTGRAVLGLVLAAVALLIPGGGDVDPRPSRALMTLLMLVVPAVLVVSGVREKSRRRYWPTGLGLFLLDLPVAWLTNARLWRGGIADDLVPAAFTVLAAAAGTLLLRWNRRGTAGRPGAAGRPEPGQL</sequence>